<keyword evidence="1" id="KW-0812">Transmembrane</keyword>
<proteinExistence type="predicted"/>
<protein>
    <submittedName>
        <fullName evidence="2">Uncharacterized protein</fullName>
    </submittedName>
</protein>
<dbReference type="EMBL" id="KZ345082">
    <property type="protein sequence ID" value="PIO76070.1"/>
    <property type="molecule type" value="Genomic_DNA"/>
</dbReference>
<evidence type="ECO:0000313" key="3">
    <source>
        <dbReference type="Proteomes" id="UP000230423"/>
    </source>
</evidence>
<evidence type="ECO:0000256" key="1">
    <source>
        <dbReference type="SAM" id="Phobius"/>
    </source>
</evidence>
<accession>A0A2G9V2X0</accession>
<feature type="transmembrane region" description="Helical" evidence="1">
    <location>
        <begin position="207"/>
        <end position="230"/>
    </location>
</feature>
<gene>
    <name evidence="2" type="ORF">TELCIR_01875</name>
</gene>
<dbReference type="Proteomes" id="UP000230423">
    <property type="component" value="Unassembled WGS sequence"/>
</dbReference>
<keyword evidence="1" id="KW-0472">Membrane</keyword>
<keyword evidence="1" id="KW-1133">Transmembrane helix</keyword>
<feature type="transmembrane region" description="Helical" evidence="1">
    <location>
        <begin position="146"/>
        <end position="168"/>
    </location>
</feature>
<feature type="transmembrane region" description="Helical" evidence="1">
    <location>
        <begin position="116"/>
        <end position="134"/>
    </location>
</feature>
<feature type="transmembrane region" description="Helical" evidence="1">
    <location>
        <begin position="180"/>
        <end position="201"/>
    </location>
</feature>
<name>A0A2G9V2X0_TELCI</name>
<reference evidence="2 3" key="1">
    <citation type="submission" date="2015-09" db="EMBL/GenBank/DDBJ databases">
        <title>Draft genome of the parasitic nematode Teladorsagia circumcincta isolate WARC Sus (inbred).</title>
        <authorList>
            <person name="Mitreva M."/>
        </authorList>
    </citation>
    <scope>NUCLEOTIDE SEQUENCE [LARGE SCALE GENOMIC DNA]</scope>
    <source>
        <strain evidence="2 3">S</strain>
    </source>
</reference>
<sequence length="328" mass="36757">MGSFGNWFKSSTSNKELNGIYAITRLGEDKLKKDDKSNKLCFPGRTLTYEKREENIYRTMPKGCQRDISAVSCNVFASVAMPSVHMDGCYIGMFHHFGYGDHFDHDHMGHDLGTQVFLMTSAIMAALLDITIMTNTTGTTTETISTITMITTEIILAIMETTITAITFMNTMDLTILETILVTIITDTIMNSVITTTLVITETMASMIISVIMDSIITTITLMDITHSIFITESPVMESLPQQSLHVYLPYRINRTLNTRRHSYEFLASSYLFSGKTCPPSLNDGIVAILVHYHKCSFIGIGEVWEKLLKTIKVEEKIAPIPMIKLSQ</sequence>
<keyword evidence="3" id="KW-1185">Reference proteome</keyword>
<evidence type="ECO:0000313" key="2">
    <source>
        <dbReference type="EMBL" id="PIO76070.1"/>
    </source>
</evidence>
<dbReference type="AlphaFoldDB" id="A0A2G9V2X0"/>
<organism evidence="2 3">
    <name type="scientific">Teladorsagia circumcincta</name>
    <name type="common">Brown stomach worm</name>
    <name type="synonym">Ostertagia circumcincta</name>
    <dbReference type="NCBI Taxonomy" id="45464"/>
    <lineage>
        <taxon>Eukaryota</taxon>
        <taxon>Metazoa</taxon>
        <taxon>Ecdysozoa</taxon>
        <taxon>Nematoda</taxon>
        <taxon>Chromadorea</taxon>
        <taxon>Rhabditida</taxon>
        <taxon>Rhabditina</taxon>
        <taxon>Rhabditomorpha</taxon>
        <taxon>Strongyloidea</taxon>
        <taxon>Trichostrongylidae</taxon>
        <taxon>Teladorsagia</taxon>
    </lineage>
</organism>